<feature type="region of interest" description="Disordered" evidence="1">
    <location>
        <begin position="91"/>
        <end position="133"/>
    </location>
</feature>
<sequence length="448" mass="48680">MEVPDYDVKDGEIPGQKCPKREVCLDTNPNVVNFYDVTVVRPFNEFEGPNYVTGGTGSTCLFEVCMTEGDPNRPENLQNYPAERTSHNPVLCANHPEPTPEPEPEPIPEPVDPGPIPTPTPIPNPEPEPKLVSESKPECAFIEPDRATGLVGEEVLFELICREGVKKVPCDRSVTAKLLSPGTTAPGAKVICQGNKCRASGSGVGAVVAEVSAGNLKLLNSTITIDVVEVPSAHREILVPYASSIQGTVGQNLTFHVNFPDRVQTYGGKVLLYNLACTSCKDKELVVKAGEIQLDNINQGMGVRLFELLIDENTQLGKYQLSVWLVDAGIRTNVLISGTSEVWIKSNPKEPIRVIGGEISTVLLNKEQTDMTAEGWSWDVALTYGKKFYLPTIVAQAAVASGTELSIGGQQWWLPSGYYNILLIGTKGGQKVNFWYPNALYSPGVMLR</sequence>
<dbReference type="Proteomes" id="UP000230828">
    <property type="component" value="Unassembled WGS sequence"/>
</dbReference>
<accession>A0A2H0R0F3</accession>
<reference evidence="2 3" key="1">
    <citation type="submission" date="2017-09" db="EMBL/GenBank/DDBJ databases">
        <title>Depth-based differentiation of microbial function through sediment-hosted aquifers and enrichment of novel symbionts in the deep terrestrial subsurface.</title>
        <authorList>
            <person name="Probst A.J."/>
            <person name="Ladd B."/>
            <person name="Jarett J.K."/>
            <person name="Geller-Mcgrath D.E."/>
            <person name="Sieber C.M."/>
            <person name="Emerson J.B."/>
            <person name="Anantharaman K."/>
            <person name="Thomas B.C."/>
            <person name="Malmstrom R."/>
            <person name="Stieglmeier M."/>
            <person name="Klingl A."/>
            <person name="Woyke T."/>
            <person name="Ryan C.M."/>
            <person name="Banfield J.F."/>
        </authorList>
    </citation>
    <scope>NUCLEOTIDE SEQUENCE [LARGE SCALE GENOMIC DNA]</scope>
    <source>
        <strain evidence="2">CG10_big_fil_rev_8_21_14_0_10_34_34</strain>
    </source>
</reference>
<feature type="compositionally biased region" description="Pro residues" evidence="1">
    <location>
        <begin position="107"/>
        <end position="126"/>
    </location>
</feature>
<dbReference type="AlphaFoldDB" id="A0A2H0R0F3"/>
<evidence type="ECO:0000313" key="2">
    <source>
        <dbReference type="EMBL" id="PIR40008.1"/>
    </source>
</evidence>
<proteinExistence type="predicted"/>
<comment type="caution">
    <text evidence="2">The sequence shown here is derived from an EMBL/GenBank/DDBJ whole genome shotgun (WGS) entry which is preliminary data.</text>
</comment>
<protein>
    <submittedName>
        <fullName evidence="2">Uncharacterized protein</fullName>
    </submittedName>
</protein>
<name>A0A2H0R0F3_9BACT</name>
<gene>
    <name evidence="2" type="ORF">COV33_02090</name>
</gene>
<dbReference type="EMBL" id="PCXM01000035">
    <property type="protein sequence ID" value="PIR40008.1"/>
    <property type="molecule type" value="Genomic_DNA"/>
</dbReference>
<organism evidence="2 3">
    <name type="scientific">Candidatus Zambryskibacteria bacterium CG10_big_fil_rev_8_21_14_0_10_34_34</name>
    <dbReference type="NCBI Taxonomy" id="1975114"/>
    <lineage>
        <taxon>Bacteria</taxon>
        <taxon>Candidatus Zambryskiibacteriota</taxon>
    </lineage>
</organism>
<evidence type="ECO:0000256" key="1">
    <source>
        <dbReference type="SAM" id="MobiDB-lite"/>
    </source>
</evidence>
<evidence type="ECO:0000313" key="3">
    <source>
        <dbReference type="Proteomes" id="UP000230828"/>
    </source>
</evidence>